<dbReference type="EMBL" id="JASCIR010000014">
    <property type="protein sequence ID" value="MDI3388036.1"/>
    <property type="molecule type" value="Genomic_DNA"/>
</dbReference>
<dbReference type="Pfam" id="PF22733">
    <property type="entry name" value="NNH1"/>
    <property type="match status" value="1"/>
</dbReference>
<dbReference type="Pfam" id="PF05729">
    <property type="entry name" value="NACHT"/>
    <property type="match status" value="1"/>
</dbReference>
<protein>
    <submittedName>
        <fullName evidence="2">NACHT domain-containing protein</fullName>
    </submittedName>
</protein>
<comment type="caution">
    <text evidence="2">The sequence shown here is derived from an EMBL/GenBank/DDBJ whole genome shotgun (WGS) entry which is preliminary data.</text>
</comment>
<proteinExistence type="predicted"/>
<dbReference type="Gene3D" id="3.40.50.300">
    <property type="entry name" value="P-loop containing nucleotide triphosphate hydrolases"/>
    <property type="match status" value="1"/>
</dbReference>
<dbReference type="PANTHER" id="PTHR46844">
    <property type="entry name" value="SLR5058 PROTEIN"/>
    <property type="match status" value="1"/>
</dbReference>
<dbReference type="PANTHER" id="PTHR46844:SF1">
    <property type="entry name" value="SLR5058 PROTEIN"/>
    <property type="match status" value="1"/>
</dbReference>
<keyword evidence="3" id="KW-1185">Reference proteome</keyword>
<accession>A0ABT6RUC5</accession>
<dbReference type="InterPro" id="IPR027417">
    <property type="entry name" value="P-loop_NTPase"/>
</dbReference>
<dbReference type="PROSITE" id="PS50837">
    <property type="entry name" value="NACHT"/>
    <property type="match status" value="1"/>
</dbReference>
<organism evidence="2 3">
    <name type="scientific">Streptomyces solicavernae</name>
    <dbReference type="NCBI Taxonomy" id="3043614"/>
    <lineage>
        <taxon>Bacteria</taxon>
        <taxon>Bacillati</taxon>
        <taxon>Actinomycetota</taxon>
        <taxon>Actinomycetes</taxon>
        <taxon>Kitasatosporales</taxon>
        <taxon>Streptomycetaceae</taxon>
        <taxon>Streptomyces</taxon>
    </lineage>
</organism>
<gene>
    <name evidence="2" type="ORF">QIS99_17780</name>
</gene>
<dbReference type="InterPro" id="IPR007111">
    <property type="entry name" value="NACHT_NTPase"/>
</dbReference>
<dbReference type="InterPro" id="IPR054547">
    <property type="entry name" value="NNH1"/>
</dbReference>
<feature type="domain" description="NACHT" evidence="1">
    <location>
        <begin position="258"/>
        <end position="593"/>
    </location>
</feature>
<sequence length="842" mass="92784">MDPALVLSRLAQPFMTELVPRLFVTPAPGTGLVEKSAVPVRRLVGPRGETRAVRDRDLRALGAKLVRQAVGGPGERPVRPDEDRAVADALARTLDALGEVEMSDVQAVALQADGFAQHLRSLVPDAARELSEEGALLHALLLEVTARHILEFFTSRSASVPRTLVEHSGFLAELCKRYERLEARVPSQGAADAAFEERFARDTAILHNRLTIFGIDLASAPDSWPLDSTYLGLRCEPGGGPQGSATPVPVSRALAGRSRILVRGVAGSGKTTLLQWLAVATAKGELPAQLAGLRGRVPFVLPVRRFGRENPPVPGEFLAVNGYPGADTQPPGWADRVLRQGRGLLLIDGVDEAPEPAREHLRHTLRDWTALYPGNVWLVTTRPSAVPDGWLAAEDFGEVQLAPMSRDEVHAFVERWHAAARQEPGADPAVLARYEQTLIDALRLTRDLGRLATNPLMCGLLCALHRHLRGYLPSGRKELYDAAMSMLLELRDRQRVVPDDGIALSRQPKIQLLQKLAHWMLINGKSEMDRDIAVDILQRHLPAVPAAARQGDAETIYRHLLNRTGLLREPTAGSVDFIHRTFQDYLAADAMVQQHDFGLLLDHSHLTEWEDVVRMAVSLSRPNEVAELLRGMVSRRPGLRTAHARHSKLLAAACLEHVSEIDPEVRQLVQRATQQMVNPAHPAGARALGWIGPIVLEMLPDPRTVSDDRAFILAVTASSVADDMAIDYLAGLRERERMDIRVQLANAWPRYDTARYAREIIAHLDEHGGLYFPVTDLDEARALAGLGGRAHLHVKGQLDPAQLAGILPVEPVRRLRVEPDHPASDEQWQASFPYVEPPIWRE</sequence>
<dbReference type="Proteomes" id="UP001224661">
    <property type="component" value="Unassembled WGS sequence"/>
</dbReference>
<evidence type="ECO:0000259" key="1">
    <source>
        <dbReference type="PROSITE" id="PS50837"/>
    </source>
</evidence>
<dbReference type="SUPFAM" id="SSF52540">
    <property type="entry name" value="P-loop containing nucleoside triphosphate hydrolases"/>
    <property type="match status" value="1"/>
</dbReference>
<evidence type="ECO:0000313" key="2">
    <source>
        <dbReference type="EMBL" id="MDI3388036.1"/>
    </source>
</evidence>
<reference evidence="2 3" key="1">
    <citation type="submission" date="2023-05" db="EMBL/GenBank/DDBJ databases">
        <title>Draft genome sequence of Streptomyces sp. B-S-A8 isolated from a cave soil in Thailand.</title>
        <authorList>
            <person name="Chamroensaksri N."/>
            <person name="Muangham S."/>
        </authorList>
    </citation>
    <scope>NUCLEOTIDE SEQUENCE [LARGE SCALE GENOMIC DNA]</scope>
    <source>
        <strain evidence="2 3">B-S-A8</strain>
    </source>
</reference>
<name>A0ABT6RUC5_9ACTN</name>
<evidence type="ECO:0000313" key="3">
    <source>
        <dbReference type="Proteomes" id="UP001224661"/>
    </source>
</evidence>
<dbReference type="RefSeq" id="WP_282514462.1">
    <property type="nucleotide sequence ID" value="NZ_JASCIR010000014.1"/>
</dbReference>